<organism evidence="1">
    <name type="scientific">Loigolactobacillus rennini</name>
    <dbReference type="NCBI Taxonomy" id="238013"/>
    <lineage>
        <taxon>Bacteria</taxon>
        <taxon>Bacillati</taxon>
        <taxon>Bacillota</taxon>
        <taxon>Bacilli</taxon>
        <taxon>Lactobacillales</taxon>
        <taxon>Lactobacillaceae</taxon>
        <taxon>Loigolactobacillus</taxon>
    </lineage>
</organism>
<accession>A0A1K2I992</accession>
<sequence length="85" mass="10308">MYYLKKIGWYLDQENHLFMYKGNPKLEKELKASNTKKIFNFIRSLSNPVAENELRSLNKSLSDSEYNEILTFFIKQNWLYNICCW</sequence>
<dbReference type="EMBL" id="LT634362">
    <property type="protein sequence ID" value="SFZ88970.1"/>
    <property type="molecule type" value="Genomic_DNA"/>
</dbReference>
<protein>
    <submittedName>
        <fullName evidence="1">Uncharacterized protein</fullName>
    </submittedName>
</protein>
<gene>
    <name evidence="1" type="ORF">LREN565_2083</name>
</gene>
<evidence type="ECO:0000313" key="1">
    <source>
        <dbReference type="EMBL" id="SFZ88970.1"/>
    </source>
</evidence>
<dbReference type="AlphaFoldDB" id="A0A1K2I992"/>
<name>A0A1K2I992_9LACO</name>
<reference evidence="1" key="1">
    <citation type="submission" date="2016-11" db="EMBL/GenBank/DDBJ databases">
        <authorList>
            <person name="Jaros S."/>
            <person name="Januszkiewicz K."/>
            <person name="Wedrychowicz H."/>
        </authorList>
    </citation>
    <scope>NUCLEOTIDE SEQUENCE</scope>
    <source>
        <strain evidence="1">ACA-DC 565</strain>
    </source>
</reference>
<proteinExistence type="predicted"/>